<dbReference type="PANTHER" id="PTHR13817:SF73">
    <property type="entry name" value="FIBRONECTIN TYPE-III DOMAIN-CONTAINING PROTEIN"/>
    <property type="match status" value="1"/>
</dbReference>
<dbReference type="InterPro" id="IPR013098">
    <property type="entry name" value="Ig_I-set"/>
</dbReference>
<evidence type="ECO:0000313" key="9">
    <source>
        <dbReference type="Proteomes" id="UP000218231"/>
    </source>
</evidence>
<keyword evidence="1" id="KW-0677">Repeat</keyword>
<dbReference type="PROSITE" id="PS50835">
    <property type="entry name" value="IG_LIKE"/>
    <property type="match status" value="2"/>
</dbReference>
<name>A0A2A2L2T2_9BILA</name>
<dbReference type="Proteomes" id="UP000218231">
    <property type="component" value="Unassembled WGS sequence"/>
</dbReference>
<dbReference type="InterPro" id="IPR036116">
    <property type="entry name" value="FN3_sf"/>
</dbReference>
<feature type="domain" description="Fibronectin type-III" evidence="7">
    <location>
        <begin position="879"/>
        <end position="975"/>
    </location>
</feature>
<dbReference type="OrthoDB" id="5843172at2759"/>
<evidence type="ECO:0000259" key="6">
    <source>
        <dbReference type="PROSITE" id="PS50835"/>
    </source>
</evidence>
<keyword evidence="4" id="KW-1133">Transmembrane helix</keyword>
<feature type="domain" description="Ig-like" evidence="6">
    <location>
        <begin position="1072"/>
        <end position="1161"/>
    </location>
</feature>
<dbReference type="SMART" id="SM00408">
    <property type="entry name" value="IGc2"/>
    <property type="match status" value="2"/>
</dbReference>
<accession>A0A2A2L2T2</accession>
<gene>
    <name evidence="8" type="ORF">WR25_22912</name>
</gene>
<evidence type="ECO:0000256" key="3">
    <source>
        <dbReference type="SAM" id="MobiDB-lite"/>
    </source>
</evidence>
<dbReference type="SMART" id="SM00060">
    <property type="entry name" value="FN3"/>
    <property type="match status" value="5"/>
</dbReference>
<dbReference type="Gene3D" id="2.60.40.10">
    <property type="entry name" value="Immunoglobulins"/>
    <property type="match status" value="7"/>
</dbReference>
<dbReference type="InterPro" id="IPR006150">
    <property type="entry name" value="Cys_repeat_1"/>
</dbReference>
<dbReference type="InterPro" id="IPR003961">
    <property type="entry name" value="FN3_dom"/>
</dbReference>
<keyword evidence="4" id="KW-0812">Transmembrane</keyword>
<keyword evidence="5" id="KW-0732">Signal</keyword>
<feature type="compositionally biased region" description="Basic and acidic residues" evidence="3">
    <location>
        <begin position="366"/>
        <end position="376"/>
    </location>
</feature>
<evidence type="ECO:0000256" key="4">
    <source>
        <dbReference type="SAM" id="Phobius"/>
    </source>
</evidence>
<dbReference type="CDD" id="cd00063">
    <property type="entry name" value="FN3"/>
    <property type="match status" value="5"/>
</dbReference>
<feature type="domain" description="Fibronectin type-III" evidence="7">
    <location>
        <begin position="545"/>
        <end position="636"/>
    </location>
</feature>
<feature type="region of interest" description="Disordered" evidence="3">
    <location>
        <begin position="351"/>
        <end position="381"/>
    </location>
</feature>
<dbReference type="InterPro" id="IPR050964">
    <property type="entry name" value="Striated_Muscle_Regulatory"/>
</dbReference>
<dbReference type="STRING" id="2018661.A0A2A2L2T2"/>
<dbReference type="InterPro" id="IPR036179">
    <property type="entry name" value="Ig-like_dom_sf"/>
</dbReference>
<dbReference type="InterPro" id="IPR007110">
    <property type="entry name" value="Ig-like_dom"/>
</dbReference>
<dbReference type="SMART" id="SM00289">
    <property type="entry name" value="WR1"/>
    <property type="match status" value="1"/>
</dbReference>
<dbReference type="PANTHER" id="PTHR13817">
    <property type="entry name" value="TITIN"/>
    <property type="match status" value="1"/>
</dbReference>
<feature type="chain" id="PRO_5012200834" description="Receptor protein-tyrosine kinase" evidence="5">
    <location>
        <begin position="25"/>
        <end position="1494"/>
    </location>
</feature>
<dbReference type="InterPro" id="IPR013783">
    <property type="entry name" value="Ig-like_fold"/>
</dbReference>
<dbReference type="SUPFAM" id="SSF49265">
    <property type="entry name" value="Fibronectin type III"/>
    <property type="match status" value="3"/>
</dbReference>
<dbReference type="InterPro" id="IPR003598">
    <property type="entry name" value="Ig_sub2"/>
</dbReference>
<dbReference type="Pfam" id="PF01682">
    <property type="entry name" value="DB"/>
    <property type="match status" value="4"/>
</dbReference>
<feature type="compositionally biased region" description="Low complexity" evidence="3">
    <location>
        <begin position="1478"/>
        <end position="1494"/>
    </location>
</feature>
<dbReference type="EMBL" id="LIAE01007271">
    <property type="protein sequence ID" value="PAV80449.1"/>
    <property type="molecule type" value="Genomic_DNA"/>
</dbReference>
<protein>
    <recommendedName>
        <fullName evidence="10">Receptor protein-tyrosine kinase</fullName>
    </recommendedName>
</protein>
<evidence type="ECO:0000256" key="2">
    <source>
        <dbReference type="ARBA" id="ARBA00023157"/>
    </source>
</evidence>
<comment type="caution">
    <text evidence="8">The sequence shown here is derived from an EMBL/GenBank/DDBJ whole genome shotgun (WGS) entry which is preliminary data.</text>
</comment>
<feature type="domain" description="Fibronectin type-III" evidence="7">
    <location>
        <begin position="780"/>
        <end position="869"/>
    </location>
</feature>
<proteinExistence type="predicted"/>
<dbReference type="PROSITE" id="PS50853">
    <property type="entry name" value="FN3"/>
    <property type="match status" value="5"/>
</dbReference>
<keyword evidence="9" id="KW-1185">Reference proteome</keyword>
<evidence type="ECO:0000256" key="1">
    <source>
        <dbReference type="ARBA" id="ARBA00022737"/>
    </source>
</evidence>
<feature type="domain" description="Ig-like" evidence="6">
    <location>
        <begin position="31"/>
        <end position="164"/>
    </location>
</feature>
<dbReference type="InterPro" id="IPR002602">
    <property type="entry name" value="DB"/>
</dbReference>
<dbReference type="Pfam" id="PF00041">
    <property type="entry name" value="fn3"/>
    <property type="match status" value="3"/>
</dbReference>
<feature type="transmembrane region" description="Helical" evidence="4">
    <location>
        <begin position="1388"/>
        <end position="1409"/>
    </location>
</feature>
<evidence type="ECO:0000256" key="5">
    <source>
        <dbReference type="SAM" id="SignalP"/>
    </source>
</evidence>
<sequence>MWCREFGLALAFCVLCANWRQIFAETTTDTPHLTTDDEGFLTVIQGFATQLQCVLNKCSNDVVWYKDDLLLYHGTNFSNSSTLNPKSYKLLHKVTPNYDKGCSSTCDDTNPCAEGLACVDNQCCTCSKEEYTLVLRNLTFDDSGKYKCQLNNRSEMLEFQVEVLESGLKGGFHENISYDHSECCQKSGISDICRAMCKPSEMAEHHFDPTSCKADDYKNFLSCATNNGTRSHVHCCKTQLVPSFCYDFCSGDFTTLRRAHRLCLYYLPEIFECYNRAYLPYPDPPQNVTVNAVEHDKLSVCWQAPEIHDSNKDYPVLNYSVFYKEIPNFPLLGGDLGVPLLSGDYSDIGDLDDAEYSDESPSTEPPVERSSADRTKRSPKPYEINTTERCATISDLRSATRYTIYVIARSAFGASVPSVRSIATTNPHVVSNNESLPDSNQCCSTNGVDPYCASKMCQVNEDPSSFATISIATTCRQEWPKVAPCIADNRNHTACCVRKGVQSECLKICSGSTEPLSPHAVLCLNLDLQAIYQCLREGYETHPSAPINVAVNDVTESSATITWEEPIVNAHLVETYTLHIRKSEHGAPVRQVHNAVSPHMEIGLDSDSEYTVSVQSHSDKGESLPSTAIIFRTLSSFSGPICSIGEPLLVSEGRPFLCNALNRCPTGFSCTEVDGNSYCCQNDEMHSDHNFQMCCAEQKVSEKCMPSCYYNTTFPPECTADLNKWVQCASEGQDHLRCCAQEGVSKECQTGCKHPFQVPDSCFHEVQLLQRCFAGVHEHLPGAVKVVEVTQVTKTTATVSWDDLESDITYYKVELFSNDLLINSTNTTVDVQHYENLMPQTEYKVRVTAGSALGEGPPSWNITFTTLPSKADDDQIPLAPDGIRIDWNHGSRVNLTWNKVTQKLNGQNITSPVSYTLHWVDSESSKEWNSTQTNNTWFVLFDLKEDAFYNAYVTATVDGKQSQGSSIITLLAQWASLTLPEPRITITPEHDNYIIGQNITVNCSISAHEKDNGHINVDLTVGTHFAQNDHGSKFVTINKNVEESMDTVTCTVSDTDGRQNVAMKKIRINSGPSAKMVQKEYRVFDDQTANIECDIRGDPTPKIYFMKDGVKLPKIIDIRRSSGTSYRATLRLHHVKPGDAGIYTCIAELDGNTSNATAELIMHEDKLPVNPRQIISCCEDQKIEGDCLEACSIGRVSKSVGLKSNILFKVMKLSSCKQYATKLLKCASDTRDHSDCCVSQGIPQKCLPLCSGDSLSDDNSDCSQYAVQIMGCHVRGHEQAPSAVKNAQFTIQGPGKIRIGWDDPHADGYLYHAVYYRVKDSDDSANYTKTNTNNNFLDLSLDPEKEYDVAVVAANVRGHSPYVFLDVPTTFDAAPGTSGSPDRGSSSFFYIFMILLLMGSIIVGIFLLARRKDLPAPFGKLVGRNSVPTNHPSVAFENPAYGNEVEIRGLGEFGRSVNGGLNSEWQQADLRPSSQDDNGNNNYRNGTGYAKLNT</sequence>
<reference evidence="8 9" key="1">
    <citation type="journal article" date="2017" name="Curr. Biol.">
        <title>Genome architecture and evolution of a unichromosomal asexual nematode.</title>
        <authorList>
            <person name="Fradin H."/>
            <person name="Zegar C."/>
            <person name="Gutwein M."/>
            <person name="Lucas J."/>
            <person name="Kovtun M."/>
            <person name="Corcoran D."/>
            <person name="Baugh L.R."/>
            <person name="Kiontke K."/>
            <person name="Gunsalus K."/>
            <person name="Fitch D.H."/>
            <person name="Piano F."/>
        </authorList>
    </citation>
    <scope>NUCLEOTIDE SEQUENCE [LARGE SCALE GENOMIC DNA]</scope>
    <source>
        <strain evidence="8">PF1309</strain>
    </source>
</reference>
<feature type="region of interest" description="Disordered" evidence="3">
    <location>
        <begin position="1469"/>
        <end position="1494"/>
    </location>
</feature>
<organism evidence="8 9">
    <name type="scientific">Diploscapter pachys</name>
    <dbReference type="NCBI Taxonomy" id="2018661"/>
    <lineage>
        <taxon>Eukaryota</taxon>
        <taxon>Metazoa</taxon>
        <taxon>Ecdysozoa</taxon>
        <taxon>Nematoda</taxon>
        <taxon>Chromadorea</taxon>
        <taxon>Rhabditida</taxon>
        <taxon>Rhabditina</taxon>
        <taxon>Rhabditomorpha</taxon>
        <taxon>Rhabditoidea</taxon>
        <taxon>Rhabditidae</taxon>
        <taxon>Diploscapter</taxon>
    </lineage>
</organism>
<feature type="signal peptide" evidence="5">
    <location>
        <begin position="1"/>
        <end position="24"/>
    </location>
</feature>
<dbReference type="InterPro" id="IPR003599">
    <property type="entry name" value="Ig_sub"/>
</dbReference>
<evidence type="ECO:0008006" key="10">
    <source>
        <dbReference type="Google" id="ProtNLM"/>
    </source>
</evidence>
<feature type="domain" description="Fibronectin type-III" evidence="7">
    <location>
        <begin position="1280"/>
        <end position="1373"/>
    </location>
</feature>
<evidence type="ECO:0000259" key="7">
    <source>
        <dbReference type="PROSITE" id="PS50853"/>
    </source>
</evidence>
<dbReference type="SUPFAM" id="SSF48726">
    <property type="entry name" value="Immunoglobulin"/>
    <property type="match status" value="2"/>
</dbReference>
<keyword evidence="4" id="KW-0472">Membrane</keyword>
<evidence type="ECO:0000313" key="8">
    <source>
        <dbReference type="EMBL" id="PAV80449.1"/>
    </source>
</evidence>
<dbReference type="SMART" id="SM00409">
    <property type="entry name" value="IG"/>
    <property type="match status" value="2"/>
</dbReference>
<feature type="domain" description="Fibronectin type-III" evidence="7">
    <location>
        <begin position="284"/>
        <end position="428"/>
    </location>
</feature>
<dbReference type="Pfam" id="PF07679">
    <property type="entry name" value="I-set"/>
    <property type="match status" value="1"/>
</dbReference>
<keyword evidence="2" id="KW-1015">Disulfide bond</keyword>